<dbReference type="KEGG" id="rcu:8270361"/>
<dbReference type="SUPFAM" id="SSF48371">
    <property type="entry name" value="ARM repeat"/>
    <property type="match status" value="1"/>
</dbReference>
<evidence type="ECO:0000313" key="3">
    <source>
        <dbReference type="Proteomes" id="UP000008311"/>
    </source>
</evidence>
<dbReference type="GO" id="GO:0005874">
    <property type="term" value="C:microtubule"/>
    <property type="evidence" value="ECO:0007669"/>
    <property type="project" value="InterPro"/>
</dbReference>
<dbReference type="EMBL" id="EQ973849">
    <property type="protein sequence ID" value="EEF42250.1"/>
    <property type="molecule type" value="Genomic_DNA"/>
</dbReference>
<organism evidence="2 3">
    <name type="scientific">Ricinus communis</name>
    <name type="common">Castor bean</name>
    <dbReference type="NCBI Taxonomy" id="3988"/>
    <lineage>
        <taxon>Eukaryota</taxon>
        <taxon>Viridiplantae</taxon>
        <taxon>Streptophyta</taxon>
        <taxon>Embryophyta</taxon>
        <taxon>Tracheophyta</taxon>
        <taxon>Spermatophyta</taxon>
        <taxon>Magnoliopsida</taxon>
        <taxon>eudicotyledons</taxon>
        <taxon>Gunneridae</taxon>
        <taxon>Pentapetalae</taxon>
        <taxon>rosids</taxon>
        <taxon>fabids</taxon>
        <taxon>Malpighiales</taxon>
        <taxon>Euphorbiaceae</taxon>
        <taxon>Acalyphoideae</taxon>
        <taxon>Acalypheae</taxon>
        <taxon>Ricinus</taxon>
    </lineage>
</organism>
<dbReference type="Pfam" id="PF24714">
    <property type="entry name" value="TOR1L1_N"/>
    <property type="match status" value="1"/>
</dbReference>
<dbReference type="InterPro" id="IPR033337">
    <property type="entry name" value="TORTIFOLIA1/SINE1-2"/>
</dbReference>
<dbReference type="FunCoup" id="B9S2H6">
    <property type="interactions" value="125"/>
</dbReference>
<dbReference type="PANTHER" id="PTHR31355">
    <property type="entry name" value="MICROTUBULE-ASSOCIATED PROTEIN TORTIFOLIA1"/>
    <property type="match status" value="1"/>
</dbReference>
<dbReference type="PANTHER" id="PTHR31355:SF32">
    <property type="entry name" value="TORTIFOLIA1-LIKE PROTEIN 4"/>
    <property type="match status" value="1"/>
</dbReference>
<reference evidence="3" key="1">
    <citation type="journal article" date="2010" name="Nat. Biotechnol.">
        <title>Draft genome sequence of the oilseed species Ricinus communis.</title>
        <authorList>
            <person name="Chan A.P."/>
            <person name="Crabtree J."/>
            <person name="Zhao Q."/>
            <person name="Lorenzi H."/>
            <person name="Orvis J."/>
            <person name="Puiu D."/>
            <person name="Melake-Berhan A."/>
            <person name="Jones K.M."/>
            <person name="Redman J."/>
            <person name="Chen G."/>
            <person name="Cahoon E.B."/>
            <person name="Gedil M."/>
            <person name="Stanke M."/>
            <person name="Haas B.J."/>
            <person name="Wortman J.R."/>
            <person name="Fraser-Liggett C.M."/>
            <person name="Ravel J."/>
            <person name="Rabinowicz P.D."/>
        </authorList>
    </citation>
    <scope>NUCLEOTIDE SEQUENCE [LARGE SCALE GENOMIC DNA]</scope>
    <source>
        <strain evidence="3">cv. Hale</strain>
    </source>
</reference>
<dbReference type="Gene3D" id="1.25.10.10">
    <property type="entry name" value="Leucine-rich Repeat Variant"/>
    <property type="match status" value="1"/>
</dbReference>
<dbReference type="InParanoid" id="B9S2H6"/>
<dbReference type="STRING" id="3988.B9S2H6"/>
<evidence type="ECO:0000259" key="1">
    <source>
        <dbReference type="Pfam" id="PF24714"/>
    </source>
</evidence>
<dbReference type="AlphaFoldDB" id="B9S2H6"/>
<dbReference type="InterPro" id="IPR016024">
    <property type="entry name" value="ARM-type_fold"/>
</dbReference>
<protein>
    <submittedName>
        <fullName evidence="2">Microtubule-associated protein TORTIFOLIA1, putative</fullName>
    </submittedName>
</protein>
<sequence length="654" mass="71743">MSLQKRSPPSLTLSTTTTNNDLKNRVISCLNKLSDRDTLLLATTELETIAKTLATHDAFSSFLTCIYNTDSSCRSPVRKHCVNLLTLLSNSHGNSLAPHFSKMISTLTRRLHDPDSAVRAACVEATTAMSSQITKPPFSTLSKPLIEIMTVEKDFNCQIGSALCLAAAIEAAPQPELEMLRKMLPRLGKLVRGDGFKAKAALLSVIGSIVSVGGAKSKGVLDWLMPCLVEFLSCDDWSSRKAAAEVLGKLAVAEKELAKEHKAVCLSCLENRRFDKVKAVRETMNRTLELWKQVPGVSDEVSVPSQSKFSSIDNAISESFPSAPHNSNEVGFNHPVPKKTVLANRSPLSDSSVVTTARKQSPAKCINDNSKTSMFRKSEHKETSAWKIEIALPQDTGGCEEDIKRQDFGGFESGEDVNNGKCRPETKRVLFNSIRKDKLHKSGGFRSGSRVVPCNDDDDCYSKDVEVNNPTEESIENSKDIEDLSLIHDQLIQIENQQSHLLDLLQKFIGSSQHGINSLETRVNGLEMALDEISYDLALSTGRLPNMDSADNTCCKLPGTLCSKFWRRTEGQSSTSRFSFPGSIGSLHAAQNIRDRDARTASFNANSERSQSQIRSGLVISPLRRNSGYYSSQLSSNIIQDDGQVQNAHGHSDC</sequence>
<dbReference type="FunFam" id="1.25.10.10:FF:000549">
    <property type="entry name" value="ARM repeat superfamily protein"/>
    <property type="match status" value="1"/>
</dbReference>
<dbReference type="eggNOG" id="ENOG502QQTY">
    <property type="taxonomic scope" value="Eukaryota"/>
</dbReference>
<dbReference type="InterPro" id="IPR057600">
    <property type="entry name" value="TORTIFOLIA1/SINE1-2_N"/>
</dbReference>
<evidence type="ECO:0000313" key="2">
    <source>
        <dbReference type="EMBL" id="EEF42250.1"/>
    </source>
</evidence>
<dbReference type="Proteomes" id="UP000008311">
    <property type="component" value="Unassembled WGS sequence"/>
</dbReference>
<feature type="domain" description="TORTIFOLIA1/SINE1-2 N-terminal" evidence="1">
    <location>
        <begin position="21"/>
        <end position="293"/>
    </location>
</feature>
<dbReference type="InterPro" id="IPR011989">
    <property type="entry name" value="ARM-like"/>
</dbReference>
<accession>B9S2H6</accession>
<proteinExistence type="predicted"/>
<gene>
    <name evidence="2" type="ORF">RCOM_0699600</name>
</gene>
<keyword evidence="3" id="KW-1185">Reference proteome</keyword>
<name>B9S2H6_RICCO</name>
<dbReference type="GO" id="GO:0008017">
    <property type="term" value="F:microtubule binding"/>
    <property type="evidence" value="ECO:0000318"/>
    <property type="project" value="GO_Central"/>
</dbReference>
<dbReference type="OrthoDB" id="1904066at2759"/>